<name>A0A4Q9MJZ9_9APHY</name>
<dbReference type="GO" id="GO:0009251">
    <property type="term" value="P:glucan catabolic process"/>
    <property type="evidence" value="ECO:0007669"/>
    <property type="project" value="TreeGrafter"/>
</dbReference>
<reference evidence="7" key="1">
    <citation type="submission" date="2019-01" db="EMBL/GenBank/DDBJ databases">
        <title>Draft genome sequences of three monokaryotic isolates of the white-rot basidiomycete fungus Dichomitus squalens.</title>
        <authorList>
            <consortium name="DOE Joint Genome Institute"/>
            <person name="Lopez S.C."/>
            <person name="Andreopoulos B."/>
            <person name="Pangilinan J."/>
            <person name="Lipzen A."/>
            <person name="Riley R."/>
            <person name="Ahrendt S."/>
            <person name="Ng V."/>
            <person name="Barry K."/>
            <person name="Daum C."/>
            <person name="Grigoriev I.V."/>
            <person name="Hilden K.S."/>
            <person name="Makela M.R."/>
            <person name="de Vries R.P."/>
        </authorList>
    </citation>
    <scope>NUCLEOTIDE SEQUENCE [LARGE SCALE GENOMIC DNA]</scope>
    <source>
        <strain evidence="7">OM18370.1</strain>
    </source>
</reference>
<dbReference type="PANTHER" id="PTHR10963">
    <property type="entry name" value="GLYCOSYL HYDROLASE-RELATED"/>
    <property type="match status" value="1"/>
</dbReference>
<feature type="signal peptide" evidence="5">
    <location>
        <begin position="1"/>
        <end position="20"/>
    </location>
</feature>
<dbReference type="AlphaFoldDB" id="A0A4Q9MJZ9"/>
<keyword evidence="3" id="KW-0326">Glycosidase</keyword>
<dbReference type="InterPro" id="IPR013320">
    <property type="entry name" value="ConA-like_dom_sf"/>
</dbReference>
<dbReference type="PANTHER" id="PTHR10963:SF24">
    <property type="entry name" value="GLYCOSIDASE C21B10.07-RELATED"/>
    <property type="match status" value="1"/>
</dbReference>
<dbReference type="InterPro" id="IPR000757">
    <property type="entry name" value="Beta-glucanase-like"/>
</dbReference>
<protein>
    <submittedName>
        <fullName evidence="7">Concanavalin A-like lectin/glucanase domain-containing protein</fullName>
    </submittedName>
</protein>
<dbReference type="GO" id="GO:0030246">
    <property type="term" value="F:carbohydrate binding"/>
    <property type="evidence" value="ECO:0007669"/>
    <property type="project" value="UniProtKB-KW"/>
</dbReference>
<dbReference type="GO" id="GO:0004553">
    <property type="term" value="F:hydrolase activity, hydrolyzing O-glycosyl compounds"/>
    <property type="evidence" value="ECO:0007669"/>
    <property type="project" value="InterPro"/>
</dbReference>
<dbReference type="InterPro" id="IPR050546">
    <property type="entry name" value="Glycosyl_Hydrlase_16"/>
</dbReference>
<proteinExistence type="inferred from homology"/>
<keyword evidence="5" id="KW-0732">Signal</keyword>
<feature type="region of interest" description="Disordered" evidence="4">
    <location>
        <begin position="89"/>
        <end position="156"/>
    </location>
</feature>
<dbReference type="Pfam" id="PF26113">
    <property type="entry name" value="GH16_XgeA"/>
    <property type="match status" value="1"/>
</dbReference>
<feature type="compositionally biased region" description="Low complexity" evidence="4">
    <location>
        <begin position="105"/>
        <end position="155"/>
    </location>
</feature>
<keyword evidence="7" id="KW-0430">Lectin</keyword>
<dbReference type="PROSITE" id="PS51762">
    <property type="entry name" value="GH16_2"/>
    <property type="match status" value="1"/>
</dbReference>
<evidence type="ECO:0000256" key="4">
    <source>
        <dbReference type="SAM" id="MobiDB-lite"/>
    </source>
</evidence>
<organism evidence="7">
    <name type="scientific">Dichomitus squalens</name>
    <dbReference type="NCBI Taxonomy" id="114155"/>
    <lineage>
        <taxon>Eukaryota</taxon>
        <taxon>Fungi</taxon>
        <taxon>Dikarya</taxon>
        <taxon>Basidiomycota</taxon>
        <taxon>Agaricomycotina</taxon>
        <taxon>Agaricomycetes</taxon>
        <taxon>Polyporales</taxon>
        <taxon>Polyporaceae</taxon>
        <taxon>Dichomitus</taxon>
    </lineage>
</organism>
<dbReference type="Gene3D" id="2.60.120.200">
    <property type="match status" value="1"/>
</dbReference>
<dbReference type="SUPFAM" id="SSF49899">
    <property type="entry name" value="Concanavalin A-like lectins/glucanases"/>
    <property type="match status" value="1"/>
</dbReference>
<dbReference type="OrthoDB" id="192832at2759"/>
<dbReference type="EMBL" id="ML143447">
    <property type="protein sequence ID" value="TBU26381.1"/>
    <property type="molecule type" value="Genomic_DNA"/>
</dbReference>
<sequence>MIVHVPFLIFLLANVAPTHAGLFSRSSDTSLSRAARHARRNAIKQSSGLWDDIRLAYTGMFQQKPQVLQSKLYCTNNAGTGLSGLGLNNTSGADGNDGSNGDGSGSDSTSGSSQTNVAPSASSPAPVSVTETGTAPSSTTTSSGAPSSSGSSSSPWKVAQSYEGSSFFDGWVFTNAPDDTTHGIAQYVDQGTAQSAGLIEVNSAGNAVMRVETTPTVSGNRMSIRITTEYTYTGGLIIMDAVHMPTGCGTWPAFWSNGPNWPAGGEIDMVEGVNDYTNVQVTLHAEAGCTMSSADPNVLGMTGSVITSTDCGVSGTSNSGCGVRASQTNSYGAAFNDIGGGVYATLWDDDGVKTWFFPRSAIPSDITNGAPQPTGWGSPVASFPSSSCAPFSKYFYQHTAIFDTTLCGDWAGNVWSADSSPGQSQTCAQSTGVAACVDFVRGNGSAFDQAYWEVKSVKIYQSS</sequence>
<dbReference type="Proteomes" id="UP000292957">
    <property type="component" value="Unassembled WGS sequence"/>
</dbReference>
<keyword evidence="2" id="KW-0378">Hydrolase</keyword>
<evidence type="ECO:0000256" key="2">
    <source>
        <dbReference type="ARBA" id="ARBA00022801"/>
    </source>
</evidence>
<accession>A0A4Q9MJZ9</accession>
<dbReference type="CDD" id="cd02181">
    <property type="entry name" value="GH16_fungal_Lam16A_glucanase"/>
    <property type="match status" value="1"/>
</dbReference>
<evidence type="ECO:0000259" key="6">
    <source>
        <dbReference type="PROSITE" id="PS51762"/>
    </source>
</evidence>
<comment type="similarity">
    <text evidence="1">Belongs to the glycosyl hydrolase 16 family.</text>
</comment>
<evidence type="ECO:0000256" key="1">
    <source>
        <dbReference type="ARBA" id="ARBA00006865"/>
    </source>
</evidence>
<dbReference type="FunFam" id="2.60.120.200:FF:000114">
    <property type="entry name" value="Probable endo-1,3(4)-beta-glucanase NFIA_089530"/>
    <property type="match status" value="1"/>
</dbReference>
<feature type="domain" description="GH16" evidence="6">
    <location>
        <begin position="140"/>
        <end position="419"/>
    </location>
</feature>
<evidence type="ECO:0000256" key="3">
    <source>
        <dbReference type="ARBA" id="ARBA00023295"/>
    </source>
</evidence>
<feature type="chain" id="PRO_5020509920" evidence="5">
    <location>
        <begin position="21"/>
        <end position="463"/>
    </location>
</feature>
<evidence type="ECO:0000313" key="7">
    <source>
        <dbReference type="EMBL" id="TBU26381.1"/>
    </source>
</evidence>
<gene>
    <name evidence="7" type="ORF">BD311DRAFT_452454</name>
</gene>
<evidence type="ECO:0000256" key="5">
    <source>
        <dbReference type="SAM" id="SignalP"/>
    </source>
</evidence>